<gene>
    <name evidence="1" type="ORF">NDU88_003102</name>
</gene>
<accession>A0AAV7UZ73</accession>
<dbReference type="AlphaFoldDB" id="A0AAV7UZ73"/>
<evidence type="ECO:0000313" key="2">
    <source>
        <dbReference type="Proteomes" id="UP001066276"/>
    </source>
</evidence>
<protein>
    <submittedName>
        <fullName evidence="1">Uncharacterized protein</fullName>
    </submittedName>
</protein>
<dbReference type="EMBL" id="JANPWB010000004">
    <property type="protein sequence ID" value="KAJ1193806.1"/>
    <property type="molecule type" value="Genomic_DNA"/>
</dbReference>
<proteinExistence type="predicted"/>
<sequence>MAGKAGKIVPLRGTADWKQRSEERREVGLSAACFLSSFASRAAVNSLRDRWRLFNPRWHISAFARYLGTAQLRFG</sequence>
<organism evidence="1 2">
    <name type="scientific">Pleurodeles waltl</name>
    <name type="common">Iberian ribbed newt</name>
    <dbReference type="NCBI Taxonomy" id="8319"/>
    <lineage>
        <taxon>Eukaryota</taxon>
        <taxon>Metazoa</taxon>
        <taxon>Chordata</taxon>
        <taxon>Craniata</taxon>
        <taxon>Vertebrata</taxon>
        <taxon>Euteleostomi</taxon>
        <taxon>Amphibia</taxon>
        <taxon>Batrachia</taxon>
        <taxon>Caudata</taxon>
        <taxon>Salamandroidea</taxon>
        <taxon>Salamandridae</taxon>
        <taxon>Pleurodelinae</taxon>
        <taxon>Pleurodeles</taxon>
    </lineage>
</organism>
<comment type="caution">
    <text evidence="1">The sequence shown here is derived from an EMBL/GenBank/DDBJ whole genome shotgun (WGS) entry which is preliminary data.</text>
</comment>
<name>A0AAV7UZ73_PLEWA</name>
<reference evidence="1" key="1">
    <citation type="journal article" date="2022" name="bioRxiv">
        <title>Sequencing and chromosome-scale assembly of the giantPleurodeles waltlgenome.</title>
        <authorList>
            <person name="Brown T."/>
            <person name="Elewa A."/>
            <person name="Iarovenko S."/>
            <person name="Subramanian E."/>
            <person name="Araus A.J."/>
            <person name="Petzold A."/>
            <person name="Susuki M."/>
            <person name="Suzuki K.-i.T."/>
            <person name="Hayashi T."/>
            <person name="Toyoda A."/>
            <person name="Oliveira C."/>
            <person name="Osipova E."/>
            <person name="Leigh N.D."/>
            <person name="Simon A."/>
            <person name="Yun M.H."/>
        </authorList>
    </citation>
    <scope>NUCLEOTIDE SEQUENCE</scope>
    <source>
        <strain evidence="1">20211129_DDA</strain>
        <tissue evidence="1">Liver</tissue>
    </source>
</reference>
<dbReference type="Proteomes" id="UP001066276">
    <property type="component" value="Chromosome 2_2"/>
</dbReference>
<keyword evidence="2" id="KW-1185">Reference proteome</keyword>
<evidence type="ECO:0000313" key="1">
    <source>
        <dbReference type="EMBL" id="KAJ1193806.1"/>
    </source>
</evidence>